<evidence type="ECO:0000256" key="3">
    <source>
        <dbReference type="ARBA" id="ARBA00022771"/>
    </source>
</evidence>
<dbReference type="GO" id="GO:0008270">
    <property type="term" value="F:zinc ion binding"/>
    <property type="evidence" value="ECO:0007669"/>
    <property type="project" value="UniProtKB-KW"/>
</dbReference>
<gene>
    <name evidence="9" type="ORF">VNO80_21193</name>
</gene>
<dbReference type="InterPro" id="IPR050652">
    <property type="entry name" value="AN1_A20_ZnFinger"/>
</dbReference>
<keyword evidence="2" id="KW-0479">Metal-binding</keyword>
<dbReference type="InterPro" id="IPR002653">
    <property type="entry name" value="Znf_A20"/>
</dbReference>
<dbReference type="GO" id="GO:0043161">
    <property type="term" value="P:proteasome-mediated ubiquitin-dependent protein catabolic process"/>
    <property type="evidence" value="ECO:0007669"/>
    <property type="project" value="TreeGrafter"/>
</dbReference>
<dbReference type="SUPFAM" id="SSF118310">
    <property type="entry name" value="AN1-like Zinc finger"/>
    <property type="match status" value="1"/>
</dbReference>
<dbReference type="EMBL" id="JAYMYR010000008">
    <property type="protein sequence ID" value="KAK7346670.1"/>
    <property type="molecule type" value="Genomic_DNA"/>
</dbReference>
<evidence type="ECO:0000313" key="9">
    <source>
        <dbReference type="EMBL" id="KAK7346670.1"/>
    </source>
</evidence>
<dbReference type="Proteomes" id="UP001374584">
    <property type="component" value="Unassembled WGS sequence"/>
</dbReference>
<dbReference type="PROSITE" id="PS51036">
    <property type="entry name" value="ZF_A20"/>
    <property type="match status" value="1"/>
</dbReference>
<dbReference type="PROSITE" id="PS51039">
    <property type="entry name" value="ZF_AN1"/>
    <property type="match status" value="1"/>
</dbReference>
<feature type="domain" description="AN1-type" evidence="8">
    <location>
        <begin position="82"/>
        <end position="128"/>
    </location>
</feature>
<sequence>MGSQQNNGTSYPPSEPKPCANNCGFFGTQDKQNLCSKCYKQHQDQLSAINSLFCPSAAPPPLLDAAEPSSLAGPSPCAAGPSKPTNRCGGCNRKVGLTGFLCKCGTTFCGVHRYPEKHQCTYDFKSGGREEIAKENPVVKADKIQRF</sequence>
<evidence type="ECO:0000256" key="5">
    <source>
        <dbReference type="PROSITE-ProRule" id="PRU00449"/>
    </source>
</evidence>
<proteinExistence type="predicted"/>
<evidence type="ECO:0000259" key="8">
    <source>
        <dbReference type="PROSITE" id="PS51039"/>
    </source>
</evidence>
<accession>A0AAN9QQP3</accession>
<dbReference type="GO" id="GO:0003677">
    <property type="term" value="F:DNA binding"/>
    <property type="evidence" value="ECO:0007669"/>
    <property type="project" value="InterPro"/>
</dbReference>
<keyword evidence="10" id="KW-1185">Reference proteome</keyword>
<reference evidence="9 10" key="1">
    <citation type="submission" date="2024-01" db="EMBL/GenBank/DDBJ databases">
        <title>The genomes of 5 underutilized Papilionoideae crops provide insights into root nodulation and disease resistanc.</title>
        <authorList>
            <person name="Jiang F."/>
        </authorList>
    </citation>
    <scope>NUCLEOTIDE SEQUENCE [LARGE SCALE GENOMIC DNA]</scope>
    <source>
        <strain evidence="9">JINMINGXINNONG_FW02</strain>
        <tissue evidence="9">Leaves</tissue>
    </source>
</reference>
<dbReference type="Pfam" id="PF01428">
    <property type="entry name" value="zf-AN1"/>
    <property type="match status" value="1"/>
</dbReference>
<evidence type="ECO:0000313" key="10">
    <source>
        <dbReference type="Proteomes" id="UP001374584"/>
    </source>
</evidence>
<evidence type="ECO:0000256" key="6">
    <source>
        <dbReference type="SAM" id="MobiDB-lite"/>
    </source>
</evidence>
<dbReference type="InterPro" id="IPR000058">
    <property type="entry name" value="Znf_AN1"/>
</dbReference>
<dbReference type="InterPro" id="IPR035896">
    <property type="entry name" value="AN1-like_Znf"/>
</dbReference>
<dbReference type="SUPFAM" id="SSF57716">
    <property type="entry name" value="Glucocorticoid receptor-like (DNA-binding domain)"/>
    <property type="match status" value="1"/>
</dbReference>
<dbReference type="PANTHER" id="PTHR10634:SF116">
    <property type="entry name" value="ZINC FINGER A20 AND AN1 DOMAIN-CONTAINING STRESS-ASSOCIATED PROTEIN 1"/>
    <property type="match status" value="1"/>
</dbReference>
<evidence type="ECO:0000259" key="7">
    <source>
        <dbReference type="PROSITE" id="PS51036"/>
    </source>
</evidence>
<dbReference type="PANTHER" id="PTHR10634">
    <property type="entry name" value="AN1-TYPE ZINC FINGER PROTEIN"/>
    <property type="match status" value="1"/>
</dbReference>
<dbReference type="FunFam" id="4.10.1110.10:FF:000001">
    <property type="entry name" value="Zinc finger AN1-type containing 6"/>
    <property type="match status" value="1"/>
</dbReference>
<evidence type="ECO:0000256" key="2">
    <source>
        <dbReference type="ARBA" id="ARBA00022723"/>
    </source>
</evidence>
<dbReference type="Pfam" id="PF01754">
    <property type="entry name" value="zf-A20"/>
    <property type="match status" value="1"/>
</dbReference>
<protein>
    <submittedName>
        <fullName evidence="9">Uncharacterized protein</fullName>
    </submittedName>
</protein>
<dbReference type="SMART" id="SM00259">
    <property type="entry name" value="ZnF_A20"/>
    <property type="match status" value="1"/>
</dbReference>
<comment type="function">
    <text evidence="1">May be involved in environmental stress response.</text>
</comment>
<name>A0AAN9QQP3_PHACN</name>
<dbReference type="Gene3D" id="4.10.1110.10">
    <property type="entry name" value="AN1-like Zinc finger"/>
    <property type="match status" value="1"/>
</dbReference>
<evidence type="ECO:0000256" key="1">
    <source>
        <dbReference type="ARBA" id="ARBA00003732"/>
    </source>
</evidence>
<dbReference type="Gene3D" id="1.20.5.4770">
    <property type="match status" value="1"/>
</dbReference>
<dbReference type="AlphaFoldDB" id="A0AAN9QQP3"/>
<feature type="region of interest" description="Disordered" evidence="6">
    <location>
        <begin position="65"/>
        <end position="85"/>
    </location>
</feature>
<evidence type="ECO:0000256" key="4">
    <source>
        <dbReference type="ARBA" id="ARBA00022833"/>
    </source>
</evidence>
<comment type="caution">
    <text evidence="9">The sequence shown here is derived from an EMBL/GenBank/DDBJ whole genome shotgun (WGS) entry which is preliminary data.</text>
</comment>
<keyword evidence="4" id="KW-0862">Zinc</keyword>
<keyword evidence="3 5" id="KW-0863">Zinc-finger</keyword>
<dbReference type="SMART" id="SM00154">
    <property type="entry name" value="ZnF_AN1"/>
    <property type="match status" value="1"/>
</dbReference>
<feature type="domain" description="A20-type" evidence="7">
    <location>
        <begin position="13"/>
        <end position="47"/>
    </location>
</feature>
<organism evidence="9 10">
    <name type="scientific">Phaseolus coccineus</name>
    <name type="common">Scarlet runner bean</name>
    <name type="synonym">Phaseolus multiflorus</name>
    <dbReference type="NCBI Taxonomy" id="3886"/>
    <lineage>
        <taxon>Eukaryota</taxon>
        <taxon>Viridiplantae</taxon>
        <taxon>Streptophyta</taxon>
        <taxon>Embryophyta</taxon>
        <taxon>Tracheophyta</taxon>
        <taxon>Spermatophyta</taxon>
        <taxon>Magnoliopsida</taxon>
        <taxon>eudicotyledons</taxon>
        <taxon>Gunneridae</taxon>
        <taxon>Pentapetalae</taxon>
        <taxon>rosids</taxon>
        <taxon>fabids</taxon>
        <taxon>Fabales</taxon>
        <taxon>Fabaceae</taxon>
        <taxon>Papilionoideae</taxon>
        <taxon>50 kb inversion clade</taxon>
        <taxon>NPAAA clade</taxon>
        <taxon>indigoferoid/millettioid clade</taxon>
        <taxon>Phaseoleae</taxon>
        <taxon>Phaseolus</taxon>
    </lineage>
</organism>